<keyword evidence="1" id="KW-0732">Signal</keyword>
<reference evidence="4 5" key="1">
    <citation type="submission" date="2019-08" db="EMBL/GenBank/DDBJ databases">
        <title>Draft genome sequences of two oriental melons (Cucumis melo L. var makuwa).</title>
        <authorList>
            <person name="Kwon S.-Y."/>
        </authorList>
    </citation>
    <scope>NUCLEOTIDE SEQUENCE [LARGE SCALE GENOMIC DNA]</scope>
    <source>
        <strain evidence="5">cv. Chang Bougi</strain>
        <strain evidence="4">cv. SW 3</strain>
        <tissue evidence="3">Leaf</tissue>
    </source>
</reference>
<evidence type="ECO:0000256" key="1">
    <source>
        <dbReference type="SAM" id="SignalP"/>
    </source>
</evidence>
<proteinExistence type="predicted"/>
<dbReference type="AlphaFoldDB" id="A0A5D3DEU7"/>
<dbReference type="Proteomes" id="UP000321393">
    <property type="component" value="Unassembled WGS sequence"/>
</dbReference>
<protein>
    <submittedName>
        <fullName evidence="3">Uncharacterized protein</fullName>
    </submittedName>
</protein>
<feature type="chain" id="PRO_5042723259" evidence="1">
    <location>
        <begin position="17"/>
        <end position="76"/>
    </location>
</feature>
<organism evidence="3 5">
    <name type="scientific">Cucumis melo var. makuwa</name>
    <name type="common">Oriental melon</name>
    <dbReference type="NCBI Taxonomy" id="1194695"/>
    <lineage>
        <taxon>Eukaryota</taxon>
        <taxon>Viridiplantae</taxon>
        <taxon>Streptophyta</taxon>
        <taxon>Embryophyta</taxon>
        <taxon>Tracheophyta</taxon>
        <taxon>Spermatophyta</taxon>
        <taxon>Magnoliopsida</taxon>
        <taxon>eudicotyledons</taxon>
        <taxon>Gunneridae</taxon>
        <taxon>Pentapetalae</taxon>
        <taxon>rosids</taxon>
        <taxon>fabids</taxon>
        <taxon>Cucurbitales</taxon>
        <taxon>Cucurbitaceae</taxon>
        <taxon>Benincaseae</taxon>
        <taxon>Cucumis</taxon>
    </lineage>
</organism>
<evidence type="ECO:0000313" key="2">
    <source>
        <dbReference type="EMBL" id="KAA0060313.1"/>
    </source>
</evidence>
<dbReference type="EMBL" id="SSTE01005668">
    <property type="protein sequence ID" value="KAA0060313.1"/>
    <property type="molecule type" value="Genomic_DNA"/>
</dbReference>
<accession>A0A5D3DEU7</accession>
<gene>
    <name evidence="3" type="ORF">E5676_scaffold318G00440</name>
    <name evidence="2" type="ORF">E6C27_scaffold22G00950</name>
</gene>
<evidence type="ECO:0000313" key="4">
    <source>
        <dbReference type="Proteomes" id="UP000321393"/>
    </source>
</evidence>
<dbReference type="Proteomes" id="UP000321947">
    <property type="component" value="Unassembled WGS sequence"/>
</dbReference>
<dbReference type="EMBL" id="SSTD01005234">
    <property type="protein sequence ID" value="TYK22063.1"/>
    <property type="molecule type" value="Genomic_DNA"/>
</dbReference>
<sequence length="76" mass="8670">MRILFLLITVVKWILGLPARDIVAEGETRAMGVSEKGRRGEFEMNVDAPTHTMERMRIGVVFQDSQGTLMKLLRRP</sequence>
<name>A0A5D3DEU7_CUCMM</name>
<evidence type="ECO:0000313" key="3">
    <source>
        <dbReference type="EMBL" id="TYK22063.1"/>
    </source>
</evidence>
<evidence type="ECO:0000313" key="5">
    <source>
        <dbReference type="Proteomes" id="UP000321947"/>
    </source>
</evidence>
<feature type="signal peptide" evidence="1">
    <location>
        <begin position="1"/>
        <end position="16"/>
    </location>
</feature>
<comment type="caution">
    <text evidence="3">The sequence shown here is derived from an EMBL/GenBank/DDBJ whole genome shotgun (WGS) entry which is preliminary data.</text>
</comment>